<evidence type="ECO:0000313" key="7">
    <source>
        <dbReference type="EMBL" id="EFJ11850.1"/>
    </source>
</evidence>
<dbReference type="GO" id="GO:0016020">
    <property type="term" value="C:membrane"/>
    <property type="evidence" value="ECO:0007669"/>
    <property type="project" value="UniProtKB-SubCell"/>
</dbReference>
<dbReference type="FunCoup" id="D8SUK9">
    <property type="interactions" value="480"/>
</dbReference>
<dbReference type="GO" id="GO:0008408">
    <property type="term" value="F:3'-5' exonuclease activity"/>
    <property type="evidence" value="ECO:0007669"/>
    <property type="project" value="InterPro"/>
</dbReference>
<dbReference type="InterPro" id="IPR012337">
    <property type="entry name" value="RNaseH-like_sf"/>
</dbReference>
<dbReference type="GO" id="GO:0003676">
    <property type="term" value="F:nucleic acid binding"/>
    <property type="evidence" value="ECO:0007669"/>
    <property type="project" value="InterPro"/>
</dbReference>
<dbReference type="SUPFAM" id="SSF53098">
    <property type="entry name" value="Ribonuclease H-like"/>
    <property type="match status" value="1"/>
</dbReference>
<dbReference type="InterPro" id="IPR036397">
    <property type="entry name" value="RNaseH_sf"/>
</dbReference>
<dbReference type="Pfam" id="PF01040">
    <property type="entry name" value="UbiA"/>
    <property type="match status" value="1"/>
</dbReference>
<evidence type="ECO:0000256" key="4">
    <source>
        <dbReference type="ARBA" id="ARBA00023136"/>
    </source>
</evidence>
<dbReference type="Pfam" id="PF01927">
    <property type="entry name" value="Mut7-C"/>
    <property type="match status" value="1"/>
</dbReference>
<dbReference type="Gramene" id="EFJ11850">
    <property type="protein sequence ID" value="EFJ11850"/>
    <property type="gene ID" value="SELMODRAFT_425875"/>
</dbReference>
<dbReference type="Proteomes" id="UP000001514">
    <property type="component" value="Unassembled WGS sequence"/>
</dbReference>
<evidence type="ECO:0000256" key="5">
    <source>
        <dbReference type="SAM" id="Phobius"/>
    </source>
</evidence>
<dbReference type="InterPro" id="IPR002782">
    <property type="entry name" value="Mut7-C_RNAse_dom"/>
</dbReference>
<dbReference type="InterPro" id="IPR002562">
    <property type="entry name" value="3'-5'_exonuclease_dom"/>
</dbReference>
<name>D8SUK9_SELML</name>
<comment type="subcellular location">
    <subcellularLocation>
        <location evidence="1">Membrane</location>
        <topology evidence="1">Multi-pass membrane protein</topology>
    </subcellularLocation>
</comment>
<feature type="domain" description="3'-5' exonuclease" evidence="6">
    <location>
        <begin position="17"/>
        <end position="209"/>
    </location>
</feature>
<protein>
    <recommendedName>
        <fullName evidence="6">3'-5' exonuclease domain-containing protein</fullName>
    </recommendedName>
</protein>
<gene>
    <name evidence="7" type="ORF">SELMODRAFT_425875</name>
</gene>
<dbReference type="EMBL" id="GL377643">
    <property type="protein sequence ID" value="EFJ11850.1"/>
    <property type="molecule type" value="Genomic_DNA"/>
</dbReference>
<accession>D8SUK9</accession>
<dbReference type="InterPro" id="IPR000537">
    <property type="entry name" value="UbiA_prenyltransferase"/>
</dbReference>
<feature type="transmembrane region" description="Helical" evidence="5">
    <location>
        <begin position="738"/>
        <end position="757"/>
    </location>
</feature>
<feature type="transmembrane region" description="Helical" evidence="5">
    <location>
        <begin position="635"/>
        <end position="653"/>
    </location>
</feature>
<proteinExistence type="predicted"/>
<reference evidence="7 8" key="1">
    <citation type="journal article" date="2011" name="Science">
        <title>The Selaginella genome identifies genetic changes associated with the evolution of vascular plants.</title>
        <authorList>
            <person name="Banks J.A."/>
            <person name="Nishiyama T."/>
            <person name="Hasebe M."/>
            <person name="Bowman J.L."/>
            <person name="Gribskov M."/>
            <person name="dePamphilis C."/>
            <person name="Albert V.A."/>
            <person name="Aono N."/>
            <person name="Aoyama T."/>
            <person name="Ambrose B.A."/>
            <person name="Ashton N.W."/>
            <person name="Axtell M.J."/>
            <person name="Barker E."/>
            <person name="Barker M.S."/>
            <person name="Bennetzen J.L."/>
            <person name="Bonawitz N.D."/>
            <person name="Chapple C."/>
            <person name="Cheng C."/>
            <person name="Correa L.G."/>
            <person name="Dacre M."/>
            <person name="DeBarry J."/>
            <person name="Dreyer I."/>
            <person name="Elias M."/>
            <person name="Engstrom E.M."/>
            <person name="Estelle M."/>
            <person name="Feng L."/>
            <person name="Finet C."/>
            <person name="Floyd S.K."/>
            <person name="Frommer W.B."/>
            <person name="Fujita T."/>
            <person name="Gramzow L."/>
            <person name="Gutensohn M."/>
            <person name="Harholt J."/>
            <person name="Hattori M."/>
            <person name="Heyl A."/>
            <person name="Hirai T."/>
            <person name="Hiwatashi Y."/>
            <person name="Ishikawa M."/>
            <person name="Iwata M."/>
            <person name="Karol K.G."/>
            <person name="Koehler B."/>
            <person name="Kolukisaoglu U."/>
            <person name="Kubo M."/>
            <person name="Kurata T."/>
            <person name="Lalonde S."/>
            <person name="Li K."/>
            <person name="Li Y."/>
            <person name="Litt A."/>
            <person name="Lyons E."/>
            <person name="Manning G."/>
            <person name="Maruyama T."/>
            <person name="Michael T.P."/>
            <person name="Mikami K."/>
            <person name="Miyazaki S."/>
            <person name="Morinaga S."/>
            <person name="Murata T."/>
            <person name="Mueller-Roeber B."/>
            <person name="Nelson D.R."/>
            <person name="Obara M."/>
            <person name="Oguri Y."/>
            <person name="Olmstead R.G."/>
            <person name="Onodera N."/>
            <person name="Petersen B.L."/>
            <person name="Pils B."/>
            <person name="Prigge M."/>
            <person name="Rensing S.A."/>
            <person name="Riano-Pachon D.M."/>
            <person name="Roberts A.W."/>
            <person name="Sato Y."/>
            <person name="Scheller H.V."/>
            <person name="Schulz B."/>
            <person name="Schulz C."/>
            <person name="Shakirov E.V."/>
            <person name="Shibagaki N."/>
            <person name="Shinohara N."/>
            <person name="Shippen D.E."/>
            <person name="Soerensen I."/>
            <person name="Sotooka R."/>
            <person name="Sugimoto N."/>
            <person name="Sugita M."/>
            <person name="Sumikawa N."/>
            <person name="Tanurdzic M."/>
            <person name="Theissen G."/>
            <person name="Ulvskov P."/>
            <person name="Wakazuki S."/>
            <person name="Weng J.K."/>
            <person name="Willats W.W."/>
            <person name="Wipf D."/>
            <person name="Wolf P.G."/>
            <person name="Yang L."/>
            <person name="Zimmer A.D."/>
            <person name="Zhu Q."/>
            <person name="Mitros T."/>
            <person name="Hellsten U."/>
            <person name="Loque D."/>
            <person name="Otillar R."/>
            <person name="Salamov A."/>
            <person name="Schmutz J."/>
            <person name="Shapiro H."/>
            <person name="Lindquist E."/>
            <person name="Lucas S."/>
            <person name="Rokhsar D."/>
            <person name="Grigoriev I.V."/>
        </authorList>
    </citation>
    <scope>NUCLEOTIDE SEQUENCE [LARGE SCALE GENOMIC DNA]</scope>
</reference>
<evidence type="ECO:0000256" key="2">
    <source>
        <dbReference type="ARBA" id="ARBA00022692"/>
    </source>
</evidence>
<dbReference type="STRING" id="88036.D8SUK9"/>
<dbReference type="Gene3D" id="1.10.357.140">
    <property type="entry name" value="UbiA prenyltransferase"/>
    <property type="match status" value="1"/>
</dbReference>
<feature type="transmembrane region" description="Helical" evidence="5">
    <location>
        <begin position="561"/>
        <end position="583"/>
    </location>
</feature>
<dbReference type="SMART" id="SM00474">
    <property type="entry name" value="35EXOc"/>
    <property type="match status" value="1"/>
</dbReference>
<keyword evidence="2 5" id="KW-0812">Transmembrane</keyword>
<evidence type="ECO:0000259" key="6">
    <source>
        <dbReference type="SMART" id="SM00474"/>
    </source>
</evidence>
<dbReference type="PANTHER" id="PTHR47765">
    <property type="entry name" value="3'-5' EXONUCLEASE DOMAIN-CONTAINING PROTEIN"/>
    <property type="match status" value="1"/>
</dbReference>
<dbReference type="PANTHER" id="PTHR47765:SF2">
    <property type="entry name" value="EXONUCLEASE MUT-7 HOMOLOG"/>
    <property type="match status" value="1"/>
</dbReference>
<dbReference type="InterPro" id="IPR044878">
    <property type="entry name" value="UbiA_sf"/>
</dbReference>
<sequence>MEDEFWSVPLPPSSIRLVDSIDGEAFQGFLLALQESSVIALDAEWKPVSVAGTHPRVSLLQIACRKRDFGPESDLVFIVDVLSIPASALLQPLEEALETSRILKLGFKLRQDLINLAASLSSTASFSCEPYIDIGKLYHEVKRKNPRKLPGDTPSLSHICRDVFGRPLCKSLQCSDWELRPLTEEQISYAAADAHCLLAILDALHPYIIDMQRSKAVASVGIARLLYPDEELSPLVTRFRSMSEKADRTGKFLAYLLTFQQTLSLQADPKKKIRTRRVRDTNRSQGQTEFEWCGPPPWDPVVGGDGCPKFLCDIMIEGLARQLRCVGIDAACPHRLKPDARQLIEQAQREGRILLTRDVKLLRQRLIPSNQAYRVKHLTKKEQLTEIIETFHLTVSEEHLLSRCTRCNGELCPKPLTAQQAKAAAPNQKISEDVLLQDGLLFWQCSECRHLYWQGLQFQRAMQRFSAMCSYFLYWTDNLSKSSTGNLVRARRNGSEVLRRSSNRSTGILVCSSKQRDLTAVRRSAFARGLFEMSRPINLVPAFLLSFAGSWMTANYSPRVLLMPAVWTSSACSALILAASMLVNDCYDHISGTDGLNRRNSALLSGEITTADVGLVAGCIYGGVMLATCCLEQPIMRLLITLSAYITFVYTPLVKKVTLLKNIVVSGVIASAIFAGGLAVTHGSVSVIPQRTLASSFYLFLSILGREILMDVKDMAGDRVTGVRTIPVCFGEQTGTCVAVLCATAANLFLLMGSFMIQIQMAWLRRKSCIEEFLEEKELLSRIEGSYSISDDLWGCC</sequence>
<dbReference type="InterPro" id="IPR052408">
    <property type="entry name" value="Exonuclease_MUT-7-like"/>
</dbReference>
<dbReference type="KEGG" id="smo:SELMODRAFT_425875"/>
<dbReference type="eggNOG" id="KOG2207">
    <property type="taxonomic scope" value="Eukaryota"/>
</dbReference>
<dbReference type="InParanoid" id="D8SUK9"/>
<dbReference type="GO" id="GO:0006139">
    <property type="term" value="P:nucleobase-containing compound metabolic process"/>
    <property type="evidence" value="ECO:0007669"/>
    <property type="project" value="InterPro"/>
</dbReference>
<evidence type="ECO:0000256" key="3">
    <source>
        <dbReference type="ARBA" id="ARBA00022989"/>
    </source>
</evidence>
<dbReference type="AlphaFoldDB" id="D8SUK9"/>
<evidence type="ECO:0000256" key="1">
    <source>
        <dbReference type="ARBA" id="ARBA00004141"/>
    </source>
</evidence>
<evidence type="ECO:0000313" key="8">
    <source>
        <dbReference type="Proteomes" id="UP000001514"/>
    </source>
</evidence>
<keyword evidence="4 5" id="KW-0472">Membrane</keyword>
<dbReference type="Gene3D" id="3.30.420.10">
    <property type="entry name" value="Ribonuclease H-like superfamily/Ribonuclease H"/>
    <property type="match status" value="1"/>
</dbReference>
<feature type="transmembrane region" description="Helical" evidence="5">
    <location>
        <begin position="659"/>
        <end position="680"/>
    </location>
</feature>
<dbReference type="Pfam" id="PF01612">
    <property type="entry name" value="DNA_pol_A_exo1"/>
    <property type="match status" value="1"/>
</dbReference>
<organism evidence="8">
    <name type="scientific">Selaginella moellendorffii</name>
    <name type="common">Spikemoss</name>
    <dbReference type="NCBI Taxonomy" id="88036"/>
    <lineage>
        <taxon>Eukaryota</taxon>
        <taxon>Viridiplantae</taxon>
        <taxon>Streptophyta</taxon>
        <taxon>Embryophyta</taxon>
        <taxon>Tracheophyta</taxon>
        <taxon>Lycopodiopsida</taxon>
        <taxon>Selaginellales</taxon>
        <taxon>Selaginellaceae</taxon>
        <taxon>Selaginella</taxon>
    </lineage>
</organism>
<dbReference type="Gene3D" id="1.20.120.1780">
    <property type="entry name" value="UbiA prenyltransferase"/>
    <property type="match status" value="1"/>
</dbReference>
<dbReference type="GO" id="GO:0016765">
    <property type="term" value="F:transferase activity, transferring alkyl or aryl (other than methyl) groups"/>
    <property type="evidence" value="ECO:0007669"/>
    <property type="project" value="InterPro"/>
</dbReference>
<keyword evidence="3 5" id="KW-1133">Transmembrane helix</keyword>
<dbReference type="HOGENOM" id="CLU_352823_0_0_1"/>
<keyword evidence="8" id="KW-1185">Reference proteome</keyword>
<feature type="transmembrane region" description="Helical" evidence="5">
    <location>
        <begin position="603"/>
        <end position="623"/>
    </location>
</feature>